<evidence type="ECO:0000259" key="1">
    <source>
        <dbReference type="Pfam" id="PF05050"/>
    </source>
</evidence>
<dbReference type="STRING" id="1238182.C882_1904"/>
<dbReference type="RefSeq" id="WP_009542300.1">
    <property type="nucleotide sequence ID" value="NZ_ANHY01000020.1"/>
</dbReference>
<reference evidence="2 3" key="1">
    <citation type="journal article" date="2013" name="Genome Announc.">
        <title>Draft Genome Sequence of an Alphaproteobacterium, Caenispirillum salinarum AK4(T), Isolated from a Solar Saltern.</title>
        <authorList>
            <person name="Khatri I."/>
            <person name="Singh A."/>
            <person name="Korpole S."/>
            <person name="Pinnaka A.K."/>
            <person name="Subramanian S."/>
        </authorList>
    </citation>
    <scope>NUCLEOTIDE SEQUENCE [LARGE SCALE GENOMIC DNA]</scope>
    <source>
        <strain evidence="2 3">AK4</strain>
    </source>
</reference>
<dbReference type="Gene3D" id="3.40.50.150">
    <property type="entry name" value="Vaccinia Virus protein VP39"/>
    <property type="match status" value="1"/>
</dbReference>
<protein>
    <recommendedName>
        <fullName evidence="1">Methyltransferase FkbM domain-containing protein</fullName>
    </recommendedName>
</protein>
<comment type="caution">
    <text evidence="2">The sequence shown here is derived from an EMBL/GenBank/DDBJ whole genome shotgun (WGS) entry which is preliminary data.</text>
</comment>
<dbReference type="InterPro" id="IPR029063">
    <property type="entry name" value="SAM-dependent_MTases_sf"/>
</dbReference>
<dbReference type="PANTHER" id="PTHR34203:SF15">
    <property type="entry name" value="SLL1173 PROTEIN"/>
    <property type="match status" value="1"/>
</dbReference>
<dbReference type="AlphaFoldDB" id="K9GQE3"/>
<keyword evidence="3" id="KW-1185">Reference proteome</keyword>
<evidence type="ECO:0000313" key="2">
    <source>
        <dbReference type="EMBL" id="EKV27402.1"/>
    </source>
</evidence>
<gene>
    <name evidence="2" type="ORF">C882_1904</name>
</gene>
<dbReference type="EMBL" id="ANHY01000020">
    <property type="protein sequence ID" value="EKV27402.1"/>
    <property type="molecule type" value="Genomic_DNA"/>
</dbReference>
<dbReference type="Pfam" id="PF05050">
    <property type="entry name" value="Methyltransf_21"/>
    <property type="match status" value="1"/>
</dbReference>
<dbReference type="InterPro" id="IPR006342">
    <property type="entry name" value="FkbM_mtfrase"/>
</dbReference>
<accession>K9GQE3</accession>
<dbReference type="InterPro" id="IPR052514">
    <property type="entry name" value="SAM-dependent_MTase"/>
</dbReference>
<evidence type="ECO:0000313" key="3">
    <source>
        <dbReference type="Proteomes" id="UP000009881"/>
    </source>
</evidence>
<dbReference type="SUPFAM" id="SSF53335">
    <property type="entry name" value="S-adenosyl-L-methionine-dependent methyltransferases"/>
    <property type="match status" value="1"/>
</dbReference>
<name>K9GQE3_9PROT</name>
<sequence length="143" mass="15626">MFASLAHNVHDVGFFRRSQSVLTVRGDDMVAALGLEAVTLLKVDVEGAELEVLRGFERTLAAHVPFVVFELLPARRDAGDDDSRVKRAAALMDLLGAHGYRFRQIGDDTLGPVQERIDPRAIARPEDANLLAVPRGRDEALPG</sequence>
<dbReference type="Proteomes" id="UP000009881">
    <property type="component" value="Unassembled WGS sequence"/>
</dbReference>
<proteinExistence type="predicted"/>
<organism evidence="2 3">
    <name type="scientific">Caenispirillum salinarum AK4</name>
    <dbReference type="NCBI Taxonomy" id="1238182"/>
    <lineage>
        <taxon>Bacteria</taxon>
        <taxon>Pseudomonadati</taxon>
        <taxon>Pseudomonadota</taxon>
        <taxon>Alphaproteobacteria</taxon>
        <taxon>Rhodospirillales</taxon>
        <taxon>Novispirillaceae</taxon>
        <taxon>Caenispirillum</taxon>
    </lineage>
</organism>
<feature type="domain" description="Methyltransferase FkbM" evidence="1">
    <location>
        <begin position="18"/>
        <end position="102"/>
    </location>
</feature>
<dbReference type="NCBIfam" id="TIGR01444">
    <property type="entry name" value="fkbM_fam"/>
    <property type="match status" value="1"/>
</dbReference>
<dbReference type="PANTHER" id="PTHR34203">
    <property type="entry name" value="METHYLTRANSFERASE, FKBM FAMILY PROTEIN"/>
    <property type="match status" value="1"/>
</dbReference>
<dbReference type="OrthoDB" id="9814604at2"/>